<evidence type="ECO:0000256" key="1">
    <source>
        <dbReference type="ARBA" id="ARBA00001139"/>
    </source>
</evidence>
<dbReference type="AlphaFoldDB" id="A0A2T0YT00"/>
<proteinExistence type="inferred from homology"/>
<dbReference type="HAMAP" id="MF_00212">
    <property type="entry name" value="MQO"/>
    <property type="match status" value="1"/>
</dbReference>
<dbReference type="NCBIfam" id="NF003603">
    <property type="entry name" value="PRK05257.1-1"/>
    <property type="match status" value="1"/>
</dbReference>
<dbReference type="EMBL" id="PVTY01000001">
    <property type="protein sequence ID" value="PRZ18928.1"/>
    <property type="molecule type" value="Genomic_DNA"/>
</dbReference>
<dbReference type="Pfam" id="PF06039">
    <property type="entry name" value="Mqo"/>
    <property type="match status" value="1"/>
</dbReference>
<dbReference type="Proteomes" id="UP000238217">
    <property type="component" value="Unassembled WGS sequence"/>
</dbReference>
<dbReference type="NCBIfam" id="NF003605">
    <property type="entry name" value="PRK05257.1-4"/>
    <property type="match status" value="1"/>
</dbReference>
<comment type="similarity">
    <text evidence="8">Belongs to the MQO family.</text>
</comment>
<evidence type="ECO:0000256" key="4">
    <source>
        <dbReference type="ARBA" id="ARBA00022532"/>
    </source>
</evidence>
<keyword evidence="6 8" id="KW-0274">FAD</keyword>
<dbReference type="PANTHER" id="PTHR43104:SF2">
    <property type="entry name" value="L-2-HYDROXYGLUTARATE DEHYDROGENASE, MITOCHONDRIAL"/>
    <property type="match status" value="1"/>
</dbReference>
<dbReference type="NCBIfam" id="NF003611">
    <property type="entry name" value="PRK05257.3-2"/>
    <property type="match status" value="1"/>
</dbReference>
<evidence type="ECO:0000256" key="5">
    <source>
        <dbReference type="ARBA" id="ARBA00022630"/>
    </source>
</evidence>
<evidence type="ECO:0000313" key="9">
    <source>
        <dbReference type="EMBL" id="PRZ18928.1"/>
    </source>
</evidence>
<comment type="caution">
    <text evidence="9">The sequence shown here is derived from an EMBL/GenBank/DDBJ whole genome shotgun (WGS) entry which is preliminary data.</text>
</comment>
<protein>
    <recommendedName>
        <fullName evidence="8">Probable malate:quinone oxidoreductase</fullName>
        <ecNumber evidence="8">1.1.5.4</ecNumber>
    </recommendedName>
    <alternativeName>
        <fullName evidence="8">MQO</fullName>
    </alternativeName>
    <alternativeName>
        <fullName evidence="8">Malate dehydrogenase [quinone]</fullName>
    </alternativeName>
</protein>
<reference evidence="9 10" key="1">
    <citation type="submission" date="2018-03" db="EMBL/GenBank/DDBJ databases">
        <title>Comparative analysis of microorganisms from saline springs in Andes Mountain Range, Colombia.</title>
        <authorList>
            <person name="Rubin E."/>
        </authorList>
    </citation>
    <scope>NUCLEOTIDE SEQUENCE [LARGE SCALE GENOMIC DNA]</scope>
    <source>
        <strain evidence="9 10">CG 35</strain>
    </source>
</reference>
<dbReference type="NCBIfam" id="NF003610">
    <property type="entry name" value="PRK05257.3-1"/>
    <property type="match status" value="1"/>
</dbReference>
<evidence type="ECO:0000256" key="3">
    <source>
        <dbReference type="ARBA" id="ARBA00005012"/>
    </source>
</evidence>
<name>A0A2T0YT00_9MICC</name>
<organism evidence="9 10">
    <name type="scientific">Nesterenkonia sandarakina</name>
    <dbReference type="NCBI Taxonomy" id="272918"/>
    <lineage>
        <taxon>Bacteria</taxon>
        <taxon>Bacillati</taxon>
        <taxon>Actinomycetota</taxon>
        <taxon>Actinomycetes</taxon>
        <taxon>Micrococcales</taxon>
        <taxon>Micrococcaceae</taxon>
        <taxon>Nesterenkonia</taxon>
    </lineage>
</organism>
<evidence type="ECO:0000313" key="10">
    <source>
        <dbReference type="Proteomes" id="UP000238217"/>
    </source>
</evidence>
<dbReference type="NCBIfam" id="NF009875">
    <property type="entry name" value="PRK13339.1"/>
    <property type="match status" value="1"/>
</dbReference>
<keyword evidence="5 8" id="KW-0285">Flavoprotein</keyword>
<dbReference type="OrthoDB" id="9763983at2"/>
<dbReference type="NCBIfam" id="NF003606">
    <property type="entry name" value="PRK05257.2-1"/>
    <property type="match status" value="1"/>
</dbReference>
<comment type="pathway">
    <text evidence="3 8">Carbohydrate metabolism; tricarboxylic acid cycle; oxaloacetate from (S)-malate (quinone route): step 1/1.</text>
</comment>
<dbReference type="GO" id="GO:0047545">
    <property type="term" value="F:(S)-2-hydroxyglutarate dehydrogenase activity"/>
    <property type="evidence" value="ECO:0007669"/>
    <property type="project" value="TreeGrafter"/>
</dbReference>
<keyword evidence="7 8" id="KW-0560">Oxidoreductase</keyword>
<evidence type="ECO:0000256" key="8">
    <source>
        <dbReference type="HAMAP-Rule" id="MF_00212"/>
    </source>
</evidence>
<dbReference type="NCBIfam" id="TIGR01320">
    <property type="entry name" value="mal_quin_oxido"/>
    <property type="match status" value="1"/>
</dbReference>
<evidence type="ECO:0000256" key="7">
    <source>
        <dbReference type="ARBA" id="ARBA00023002"/>
    </source>
</evidence>
<dbReference type="RefSeq" id="WP_106121638.1">
    <property type="nucleotide sequence ID" value="NZ_PVTY01000001.1"/>
</dbReference>
<gene>
    <name evidence="8" type="primary">mqo</name>
    <name evidence="9" type="ORF">BCL67_101239</name>
</gene>
<dbReference type="InterPro" id="IPR036188">
    <property type="entry name" value="FAD/NAD-bd_sf"/>
</dbReference>
<keyword evidence="4 8" id="KW-0816">Tricarboxylic acid cycle</keyword>
<dbReference type="PANTHER" id="PTHR43104">
    <property type="entry name" value="L-2-HYDROXYGLUTARATE DEHYDROGENASE, MITOCHONDRIAL"/>
    <property type="match status" value="1"/>
</dbReference>
<accession>A0A2T0YT00</accession>
<comment type="cofactor">
    <cofactor evidence="2 8">
        <name>FAD</name>
        <dbReference type="ChEBI" id="CHEBI:57692"/>
    </cofactor>
</comment>
<dbReference type="GO" id="GO:0006099">
    <property type="term" value="P:tricarboxylic acid cycle"/>
    <property type="evidence" value="ECO:0007669"/>
    <property type="project" value="UniProtKB-UniRule"/>
</dbReference>
<comment type="catalytic activity">
    <reaction evidence="1 8">
        <text>(S)-malate + a quinone = a quinol + oxaloacetate</text>
        <dbReference type="Rhea" id="RHEA:46012"/>
        <dbReference type="ChEBI" id="CHEBI:15589"/>
        <dbReference type="ChEBI" id="CHEBI:16452"/>
        <dbReference type="ChEBI" id="CHEBI:24646"/>
        <dbReference type="ChEBI" id="CHEBI:132124"/>
        <dbReference type="EC" id="1.1.5.4"/>
    </reaction>
</comment>
<dbReference type="InterPro" id="IPR006231">
    <property type="entry name" value="MQO"/>
</dbReference>
<evidence type="ECO:0000256" key="2">
    <source>
        <dbReference type="ARBA" id="ARBA00001974"/>
    </source>
</evidence>
<dbReference type="UniPathway" id="UPA00223">
    <property type="reaction ID" value="UER01008"/>
</dbReference>
<evidence type="ECO:0000256" key="6">
    <source>
        <dbReference type="ARBA" id="ARBA00022827"/>
    </source>
</evidence>
<dbReference type="Gene3D" id="3.50.50.60">
    <property type="entry name" value="FAD/NAD(P)-binding domain"/>
    <property type="match status" value="2"/>
</dbReference>
<keyword evidence="10" id="KW-1185">Reference proteome</keyword>
<dbReference type="EC" id="1.1.5.4" evidence="8"/>
<dbReference type="SUPFAM" id="SSF51905">
    <property type="entry name" value="FAD/NAD(P)-binding domain"/>
    <property type="match status" value="1"/>
</dbReference>
<dbReference type="GO" id="GO:0008924">
    <property type="term" value="F:L-malate dehydrogenase (quinone) activity"/>
    <property type="evidence" value="ECO:0007669"/>
    <property type="project" value="UniProtKB-UniRule"/>
</dbReference>
<sequence length="503" mass="54259">MAKSSSTSAQQSSEGQKFDVVLIGAGIMSTTLGAMLKELEPNWSIGLFEALDQAGQESSDPWNNAGTGHAALCELNYTPRGADGKVSTAKAQGINEQFTVSKQLYSHWVKAGTIGSPRTFINGLPHISFVWGDKNAQYLKDRYEAMKAQPLFSDIVHTEDHAEIAEWAPLLIEGRDPSQRIAASKFDSGTDVDFGSLTRQLATHLDSNGVDLRYGHEVQSIKRGVDGRWDIKVKDKSTGDRSVASARFVFVGAGGGALGLLQGTGIDEIKGFGGFPVSGKFLRSTDPAVAEQHHAKVYGLASVGAPPMSVPHLDTRFVEGRRTLMFGPYAGFSTNFLKSGSFMDLPLSVRPHNLVPMLQVGKDNTDLVTYLVKEVTKSSRSKFDELHAFFPSAGSDAWEMITAGQRVQVMKKNEKGKGVLQFGTELISARDGSIAGLLGASPGASTAPSIMFSLLERCFGAQMDRWRPKLEQMVPSFGRALNDDPALLSEVTAETVATLQLQP</sequence>